<evidence type="ECO:0000256" key="1">
    <source>
        <dbReference type="SAM" id="Phobius"/>
    </source>
</evidence>
<dbReference type="AlphaFoldDB" id="A0A7D4TY61"/>
<gene>
    <name evidence="2" type="ORF">HQ865_15275</name>
</gene>
<dbReference type="EMBL" id="CP054139">
    <property type="protein sequence ID" value="QKJ31057.1"/>
    <property type="molecule type" value="Genomic_DNA"/>
</dbReference>
<keyword evidence="1" id="KW-0812">Transmembrane</keyword>
<dbReference type="KEGG" id="mmab:HQ865_15275"/>
<sequence length="153" mass="17355">MRSRSVVVWLFPVLGIALFVQAYLKGTSYGYVLQNIGFDLCFLSIQLLLVSVYFSIKSRKWVWITREMLGWGDILFLVSIACYLSPVNYILFYVASLVLILVAYIAIRKYTHEQGHIPLAGLQALLMAVILIANWQIASFDLTSDAWLIKTGI</sequence>
<keyword evidence="3" id="KW-1185">Reference proteome</keyword>
<evidence type="ECO:0000313" key="3">
    <source>
        <dbReference type="Proteomes" id="UP000505355"/>
    </source>
</evidence>
<feature type="transmembrane region" description="Helical" evidence="1">
    <location>
        <begin position="7"/>
        <end position="24"/>
    </location>
</feature>
<feature type="transmembrane region" description="Helical" evidence="1">
    <location>
        <begin position="119"/>
        <end position="138"/>
    </location>
</feature>
<protein>
    <recommendedName>
        <fullName evidence="4">Prepilin type IV endopeptidase peptidase domain-containing protein</fullName>
    </recommendedName>
</protein>
<feature type="transmembrane region" description="Helical" evidence="1">
    <location>
        <begin position="36"/>
        <end position="56"/>
    </location>
</feature>
<dbReference type="RefSeq" id="WP_173415724.1">
    <property type="nucleotide sequence ID" value="NZ_CP054139.1"/>
</dbReference>
<feature type="transmembrane region" description="Helical" evidence="1">
    <location>
        <begin position="68"/>
        <end position="84"/>
    </location>
</feature>
<keyword evidence="1" id="KW-0472">Membrane</keyword>
<accession>A0A7D4TY61</accession>
<keyword evidence="1" id="KW-1133">Transmembrane helix</keyword>
<evidence type="ECO:0000313" key="2">
    <source>
        <dbReference type="EMBL" id="QKJ31057.1"/>
    </source>
</evidence>
<name>A0A7D4TY61_9SPHI</name>
<dbReference type="Proteomes" id="UP000505355">
    <property type="component" value="Chromosome"/>
</dbReference>
<evidence type="ECO:0008006" key="4">
    <source>
        <dbReference type="Google" id="ProtNLM"/>
    </source>
</evidence>
<reference evidence="2 3" key="1">
    <citation type="submission" date="2020-05" db="EMBL/GenBank/DDBJ databases">
        <title>Mucilaginibacter mali sp. nov.</title>
        <authorList>
            <person name="Kim H.S."/>
            <person name="Lee K.C."/>
            <person name="Suh M.K."/>
            <person name="Kim J.-S."/>
            <person name="Han K.-I."/>
            <person name="Eom M.K."/>
            <person name="Shin Y.K."/>
            <person name="Lee J.-S."/>
        </authorList>
    </citation>
    <scope>NUCLEOTIDE SEQUENCE [LARGE SCALE GENOMIC DNA]</scope>
    <source>
        <strain evidence="2 3">G2-14</strain>
    </source>
</reference>
<organism evidence="2 3">
    <name type="scientific">Mucilaginibacter mali</name>
    <dbReference type="NCBI Taxonomy" id="2740462"/>
    <lineage>
        <taxon>Bacteria</taxon>
        <taxon>Pseudomonadati</taxon>
        <taxon>Bacteroidota</taxon>
        <taxon>Sphingobacteriia</taxon>
        <taxon>Sphingobacteriales</taxon>
        <taxon>Sphingobacteriaceae</taxon>
        <taxon>Mucilaginibacter</taxon>
    </lineage>
</organism>
<proteinExistence type="predicted"/>
<feature type="transmembrane region" description="Helical" evidence="1">
    <location>
        <begin position="90"/>
        <end position="107"/>
    </location>
</feature>